<keyword evidence="3" id="KW-0378">Hydrolase</keyword>
<keyword evidence="8" id="KW-1185">Reference proteome</keyword>
<dbReference type="EMBL" id="JAACJO010000016">
    <property type="protein sequence ID" value="KAF5349555.1"/>
    <property type="molecule type" value="Genomic_DNA"/>
</dbReference>
<proteinExistence type="predicted"/>
<comment type="caution">
    <text evidence="7">The sequence shown here is derived from an EMBL/GenBank/DDBJ whole genome shotgun (WGS) entry which is preliminary data.</text>
</comment>
<evidence type="ECO:0000256" key="2">
    <source>
        <dbReference type="ARBA" id="ARBA00022759"/>
    </source>
</evidence>
<dbReference type="GO" id="GO:0016829">
    <property type="term" value="F:lyase activity"/>
    <property type="evidence" value="ECO:0007669"/>
    <property type="project" value="UniProtKB-KW"/>
</dbReference>
<keyword evidence="1" id="KW-0540">Nuclease</keyword>
<keyword evidence="2" id="KW-0255">Endonuclease</keyword>
<keyword evidence="4" id="KW-1015">Disulfide bond</keyword>
<dbReference type="PANTHER" id="PTHR42104">
    <property type="entry name" value="EXTRACELLULAR GUANYL-SPECIFIC RIBONUCLEASE RNTA (AFU_ORTHOLOGUE AFUA_4G03230)"/>
    <property type="match status" value="1"/>
</dbReference>
<evidence type="ECO:0000256" key="5">
    <source>
        <dbReference type="ARBA" id="ARBA00023239"/>
    </source>
</evidence>
<gene>
    <name evidence="7" type="ORF">D9756_008803</name>
</gene>
<dbReference type="AlphaFoldDB" id="A0A8H5FTV3"/>
<dbReference type="Pfam" id="PF00545">
    <property type="entry name" value="Ribonuclease"/>
    <property type="match status" value="1"/>
</dbReference>
<dbReference type="InterPro" id="IPR000026">
    <property type="entry name" value="N1-like"/>
</dbReference>
<dbReference type="SUPFAM" id="SSF53933">
    <property type="entry name" value="Microbial ribonucleases"/>
    <property type="match status" value="1"/>
</dbReference>
<accession>A0A8H5FTV3</accession>
<dbReference type="GO" id="GO:0004521">
    <property type="term" value="F:RNA endonuclease activity"/>
    <property type="evidence" value="ECO:0007669"/>
    <property type="project" value="InterPro"/>
</dbReference>
<dbReference type="Gene3D" id="3.10.450.30">
    <property type="entry name" value="Microbial ribonucleases"/>
    <property type="match status" value="1"/>
</dbReference>
<evidence type="ECO:0000256" key="6">
    <source>
        <dbReference type="SAM" id="SignalP"/>
    </source>
</evidence>
<evidence type="ECO:0000256" key="4">
    <source>
        <dbReference type="ARBA" id="ARBA00023157"/>
    </source>
</evidence>
<evidence type="ECO:0000313" key="7">
    <source>
        <dbReference type="EMBL" id="KAF5349555.1"/>
    </source>
</evidence>
<dbReference type="PANTHER" id="PTHR42104:SF1">
    <property type="entry name" value="EXTRACELLULAR GUANYL-SPECIFIC RIBONUCLEASE RNTA (AFU_ORTHOLOGUE AFUA_4G03230)"/>
    <property type="match status" value="1"/>
</dbReference>
<feature type="signal peptide" evidence="6">
    <location>
        <begin position="1"/>
        <end position="23"/>
    </location>
</feature>
<feature type="chain" id="PRO_5033994468" evidence="6">
    <location>
        <begin position="24"/>
        <end position="113"/>
    </location>
</feature>
<dbReference type="InterPro" id="IPR016191">
    <property type="entry name" value="Ribonuclease/ribotoxin"/>
</dbReference>
<keyword evidence="6" id="KW-0732">Signal</keyword>
<reference evidence="7 8" key="1">
    <citation type="journal article" date="2020" name="ISME J.">
        <title>Uncovering the hidden diversity of litter-decomposition mechanisms in mushroom-forming fungi.</title>
        <authorList>
            <person name="Floudas D."/>
            <person name="Bentzer J."/>
            <person name="Ahren D."/>
            <person name="Johansson T."/>
            <person name="Persson P."/>
            <person name="Tunlid A."/>
        </authorList>
    </citation>
    <scope>NUCLEOTIDE SEQUENCE [LARGE SCALE GENOMIC DNA]</scope>
    <source>
        <strain evidence="7 8">CBS 146.42</strain>
    </source>
</reference>
<dbReference type="GO" id="GO:0003723">
    <property type="term" value="F:RNA binding"/>
    <property type="evidence" value="ECO:0007669"/>
    <property type="project" value="InterPro"/>
</dbReference>
<keyword evidence="5" id="KW-0456">Lyase</keyword>
<dbReference type="OrthoDB" id="5425539at2759"/>
<dbReference type="GO" id="GO:0016787">
    <property type="term" value="F:hydrolase activity"/>
    <property type="evidence" value="ECO:0007669"/>
    <property type="project" value="UniProtKB-KW"/>
</dbReference>
<dbReference type="Proteomes" id="UP000559027">
    <property type="component" value="Unassembled WGS sequence"/>
</dbReference>
<organism evidence="7 8">
    <name type="scientific">Leucocoprinus leucothites</name>
    <dbReference type="NCBI Taxonomy" id="201217"/>
    <lineage>
        <taxon>Eukaryota</taxon>
        <taxon>Fungi</taxon>
        <taxon>Dikarya</taxon>
        <taxon>Basidiomycota</taxon>
        <taxon>Agaricomycotina</taxon>
        <taxon>Agaricomycetes</taxon>
        <taxon>Agaricomycetidae</taxon>
        <taxon>Agaricales</taxon>
        <taxon>Agaricineae</taxon>
        <taxon>Agaricaceae</taxon>
        <taxon>Leucocoprinus</taxon>
    </lineage>
</organism>
<evidence type="ECO:0000313" key="8">
    <source>
        <dbReference type="Proteomes" id="UP000559027"/>
    </source>
</evidence>
<evidence type="ECO:0000256" key="3">
    <source>
        <dbReference type="ARBA" id="ARBA00022801"/>
    </source>
</evidence>
<evidence type="ECO:0000256" key="1">
    <source>
        <dbReference type="ARBA" id="ARBA00022722"/>
    </source>
</evidence>
<name>A0A8H5FTV3_9AGAR</name>
<protein>
    <submittedName>
        <fullName evidence="7">Uncharacterized protein</fullName>
    </submittedName>
</protein>
<sequence length="113" mass="12442">MFAPSHMLKLAAFFLLTSSLVFAEPSCKCGSTLYSSDDVDAAMEQGQETNPFPVFGTRSYPHRFGNREQIDFKPHCDSEDYVEFPLKQGVPYTGGAPGADRVIYSTENAFCGV</sequence>